<feature type="domain" description="SF3 helicase" evidence="6">
    <location>
        <begin position="373"/>
        <end position="525"/>
    </location>
</feature>
<reference evidence="7" key="1">
    <citation type="submission" date="2020-09" db="EMBL/GenBank/DDBJ databases">
        <title>Parvovirus dark matter in the feces of wild birds.</title>
        <authorList>
            <person name="Dai Z."/>
            <person name="Yang S."/>
            <person name="Zhang W."/>
        </authorList>
    </citation>
    <scope>NUCLEOTIDE SEQUENCE</scope>
    <source>
        <strain evidence="7">War203par01</strain>
    </source>
</reference>
<dbReference type="Pfam" id="PF01057">
    <property type="entry name" value="Parvo_NS1"/>
    <property type="match status" value="1"/>
</dbReference>
<name>A0A8E7G1M8_9VIRU</name>
<proteinExistence type="predicted"/>
<organism evidence="7">
    <name type="scientific">Phylloscopus inornatus ambidensovirus</name>
    <dbReference type="NCBI Taxonomy" id="2794452"/>
    <lineage>
        <taxon>Viruses</taxon>
        <taxon>Monodnaviria</taxon>
        <taxon>Shotokuvirae</taxon>
        <taxon>Cossaviricota</taxon>
        <taxon>Quintoviricetes</taxon>
        <taxon>Piccovirales</taxon>
        <taxon>Parvoviridae</taxon>
        <taxon>Densovirinae</taxon>
        <taxon>Ambidensovirus</taxon>
    </lineage>
</organism>
<dbReference type="GO" id="GO:0006260">
    <property type="term" value="P:DNA replication"/>
    <property type="evidence" value="ECO:0007669"/>
    <property type="project" value="UniProtKB-KW"/>
</dbReference>
<keyword evidence="4" id="KW-0067">ATP-binding</keyword>
<keyword evidence="3" id="KW-0547">Nucleotide-binding</keyword>
<protein>
    <submittedName>
        <fullName evidence="7">Non-structural protein 1</fullName>
    </submittedName>
</protein>
<evidence type="ECO:0000259" key="6">
    <source>
        <dbReference type="PROSITE" id="PS51206"/>
    </source>
</evidence>
<dbReference type="InterPro" id="IPR001257">
    <property type="entry name" value="Parvovirus_NS1_helicase"/>
</dbReference>
<evidence type="ECO:0000256" key="3">
    <source>
        <dbReference type="ARBA" id="ARBA00022741"/>
    </source>
</evidence>
<dbReference type="GO" id="GO:0019079">
    <property type="term" value="P:viral genome replication"/>
    <property type="evidence" value="ECO:0007669"/>
    <property type="project" value="InterPro"/>
</dbReference>
<accession>A0A8E7G1M8</accession>
<evidence type="ECO:0000256" key="2">
    <source>
        <dbReference type="ARBA" id="ARBA00022705"/>
    </source>
</evidence>
<dbReference type="GO" id="GO:0043657">
    <property type="term" value="C:host cell"/>
    <property type="evidence" value="ECO:0007669"/>
    <property type="project" value="UniProtKB-SubCell"/>
</dbReference>
<sequence>MQSDSHVVNEDSLTKDGFQSDIRTYLQFPFGDATMSFAGVVDADNGGDSGESRFGGFNSLNRLAEKCPEVYANVVKEVEKVGSHFLDYVGGKDIKVSWRYLSDIILYRGDGPLQELIRILREYGRTRRSGMFGFSVELDHIHVIHDCAYSGGHCRDVWRKQVEPFGQLGPTRPENKPIWRLTRTDWYDVFEYFFLKKRGTRQIWIGGKDWKTPTDAELVRWEEEHRIGGQVVRSEDSGRDSVGSGQEYKRTSRAASLSDINEIYGKKPKTSGVYANIKSQTKALLLKYYCSPVSAIRDVREFRDNTLLSNPKNKDYLQSAFDDFGKDINGMKLREIFDMLSTGEPIFIMSMPYGDREESLDIIDRLVRFQCNDCEEDILNFLNSVVDVLDRKITKCNALAVISPPSSGKNFFFDMIFAICLNYGQLGQANKHNTFAFQEAPNKRVLVWNEPNYEKGLTDTIKMMMGGDPYTVRVKHGMDAHVRRTPVIILTNNLVPFLCDIAFRDRIVQFKWNAAPFLKDVEFKPTPLSFFDLLNKYNIKF</sequence>
<evidence type="ECO:0000256" key="5">
    <source>
        <dbReference type="SAM" id="MobiDB-lite"/>
    </source>
</evidence>
<dbReference type="PROSITE" id="PS51206">
    <property type="entry name" value="SF3_HELICASE_1"/>
    <property type="match status" value="1"/>
</dbReference>
<keyword evidence="2" id="KW-0235">DNA replication</keyword>
<dbReference type="GO" id="GO:0005524">
    <property type="term" value="F:ATP binding"/>
    <property type="evidence" value="ECO:0007669"/>
    <property type="project" value="UniProtKB-KW"/>
</dbReference>
<evidence type="ECO:0000256" key="1">
    <source>
        <dbReference type="ARBA" id="ARBA00004340"/>
    </source>
</evidence>
<evidence type="ECO:0000313" key="7">
    <source>
        <dbReference type="EMBL" id="QVW56790.1"/>
    </source>
</evidence>
<dbReference type="InterPro" id="IPR014015">
    <property type="entry name" value="Helicase_SF3_DNA-vir"/>
</dbReference>
<evidence type="ECO:0000256" key="4">
    <source>
        <dbReference type="ARBA" id="ARBA00022840"/>
    </source>
</evidence>
<comment type="subcellular location">
    <subcellularLocation>
        <location evidence="1">Host cell</location>
    </subcellularLocation>
</comment>
<feature type="region of interest" description="Disordered" evidence="5">
    <location>
        <begin position="231"/>
        <end position="250"/>
    </location>
</feature>
<dbReference type="EMBL" id="MW046517">
    <property type="protein sequence ID" value="QVW56790.1"/>
    <property type="molecule type" value="Genomic_DNA"/>
</dbReference>